<feature type="transmembrane region" description="Helical" evidence="1">
    <location>
        <begin position="20"/>
        <end position="40"/>
    </location>
</feature>
<keyword evidence="1" id="KW-0812">Transmembrane</keyword>
<evidence type="ECO:0000256" key="1">
    <source>
        <dbReference type="SAM" id="Phobius"/>
    </source>
</evidence>
<dbReference type="AlphaFoldDB" id="A0A1G7U9J7"/>
<evidence type="ECO:0008006" key="4">
    <source>
        <dbReference type="Google" id="ProtNLM"/>
    </source>
</evidence>
<evidence type="ECO:0000313" key="2">
    <source>
        <dbReference type="EMBL" id="SDG43440.1"/>
    </source>
</evidence>
<accession>A0A1G7U9J7</accession>
<feature type="transmembrane region" description="Helical" evidence="1">
    <location>
        <begin position="119"/>
        <end position="138"/>
    </location>
</feature>
<protein>
    <recommendedName>
        <fullName evidence="4">DUF4383 domain-containing protein</fullName>
    </recommendedName>
</protein>
<dbReference type="STRING" id="200378.SAMN05216553_10850"/>
<keyword evidence="3" id="KW-1185">Reference proteome</keyword>
<dbReference type="EMBL" id="FNCC01000008">
    <property type="protein sequence ID" value="SDG43440.1"/>
    <property type="molecule type" value="Genomic_DNA"/>
</dbReference>
<dbReference type="Pfam" id="PF14325">
    <property type="entry name" value="DUF4383"/>
    <property type="match status" value="1"/>
</dbReference>
<gene>
    <name evidence="2" type="ORF">SAMN05216553_10850</name>
</gene>
<evidence type="ECO:0000313" key="3">
    <source>
        <dbReference type="Proteomes" id="UP000199623"/>
    </source>
</evidence>
<dbReference type="Proteomes" id="UP000199623">
    <property type="component" value="Unassembled WGS sequence"/>
</dbReference>
<keyword evidence="1" id="KW-0472">Membrane</keyword>
<proteinExistence type="predicted"/>
<keyword evidence="1" id="KW-1133">Transmembrane helix</keyword>
<feature type="transmembrane region" description="Helical" evidence="1">
    <location>
        <begin position="52"/>
        <end position="73"/>
    </location>
</feature>
<name>A0A1G7U9J7_9PSEU</name>
<sequence length="150" mass="16048">MPDRRDTDPMTRVRWPQKLAIGTGVLLVAWGIAGFFVTGFSDFAGQSDTWLAGLRVNPLQNTLHVVFGALLLVSFRRLKALSGAALLVALLCLVTFGFGMARYDEQVVNFLNVNPGSNALHLVAGFAALAAAQGAAWCRQCDRVSAVKAA</sequence>
<feature type="transmembrane region" description="Helical" evidence="1">
    <location>
        <begin position="80"/>
        <end position="99"/>
    </location>
</feature>
<reference evidence="3" key="1">
    <citation type="submission" date="2016-10" db="EMBL/GenBank/DDBJ databases">
        <authorList>
            <person name="Varghese N."/>
            <person name="Submissions S."/>
        </authorList>
    </citation>
    <scope>NUCLEOTIDE SEQUENCE [LARGE SCALE GENOMIC DNA]</scope>
    <source>
        <strain evidence="3">CGMCC 4.3506</strain>
    </source>
</reference>
<dbReference type="OrthoDB" id="572373at2"/>
<organism evidence="2 3">
    <name type="scientific">Lentzea fradiae</name>
    <dbReference type="NCBI Taxonomy" id="200378"/>
    <lineage>
        <taxon>Bacteria</taxon>
        <taxon>Bacillati</taxon>
        <taxon>Actinomycetota</taxon>
        <taxon>Actinomycetes</taxon>
        <taxon>Pseudonocardiales</taxon>
        <taxon>Pseudonocardiaceae</taxon>
        <taxon>Lentzea</taxon>
    </lineage>
</organism>